<dbReference type="EMBL" id="FNAP01000004">
    <property type="protein sequence ID" value="SDE21081.1"/>
    <property type="molecule type" value="Genomic_DNA"/>
</dbReference>
<keyword evidence="4" id="KW-0997">Cell inner membrane</keyword>
<feature type="compositionally biased region" description="Basic and acidic residues" evidence="8">
    <location>
        <begin position="38"/>
        <end position="47"/>
    </location>
</feature>
<evidence type="ECO:0000313" key="11">
    <source>
        <dbReference type="Proteomes" id="UP000199412"/>
    </source>
</evidence>
<dbReference type="AlphaFoldDB" id="A0A1G7B230"/>
<dbReference type="Pfam" id="PF05128">
    <property type="entry name" value="DUF697"/>
    <property type="match status" value="1"/>
</dbReference>
<evidence type="ECO:0000256" key="8">
    <source>
        <dbReference type="SAM" id="MobiDB-lite"/>
    </source>
</evidence>
<feature type="transmembrane region" description="Helical" evidence="9">
    <location>
        <begin position="92"/>
        <end position="108"/>
    </location>
</feature>
<evidence type="ECO:0000256" key="2">
    <source>
        <dbReference type="ARBA" id="ARBA00008255"/>
    </source>
</evidence>
<dbReference type="OrthoDB" id="9816060at2"/>
<dbReference type="NCBIfam" id="TIGR01620">
    <property type="entry name" value="hyp_HI0043"/>
    <property type="match status" value="1"/>
</dbReference>
<dbReference type="RefSeq" id="WP_092784611.1">
    <property type="nucleotide sequence ID" value="NZ_FNAP01000004.1"/>
</dbReference>
<evidence type="ECO:0000256" key="6">
    <source>
        <dbReference type="ARBA" id="ARBA00022989"/>
    </source>
</evidence>
<protein>
    <submittedName>
        <fullName evidence="10">Putative membrane protein</fullName>
    </submittedName>
</protein>
<comment type="subcellular location">
    <subcellularLocation>
        <location evidence="1">Cell inner membrane</location>
        <topology evidence="1">Multi-pass membrane protein</topology>
    </subcellularLocation>
</comment>
<dbReference type="PANTHER" id="PTHR39342">
    <property type="entry name" value="UPF0283 MEMBRANE PROTEIN YCJF"/>
    <property type="match status" value="1"/>
</dbReference>
<keyword evidence="6 9" id="KW-1133">Transmembrane helix</keyword>
<accession>A0A1G7B230</accession>
<organism evidence="10 11">
    <name type="scientific">Rhodospira trueperi</name>
    <dbReference type="NCBI Taxonomy" id="69960"/>
    <lineage>
        <taxon>Bacteria</taxon>
        <taxon>Pseudomonadati</taxon>
        <taxon>Pseudomonadota</taxon>
        <taxon>Alphaproteobacteria</taxon>
        <taxon>Rhodospirillales</taxon>
        <taxon>Rhodospirillaceae</taxon>
        <taxon>Rhodospira</taxon>
    </lineage>
</organism>
<reference evidence="10 11" key="1">
    <citation type="submission" date="2016-10" db="EMBL/GenBank/DDBJ databases">
        <authorList>
            <person name="de Groot N.N."/>
        </authorList>
    </citation>
    <scope>NUCLEOTIDE SEQUENCE [LARGE SCALE GENOMIC DNA]</scope>
    <source>
        <strain evidence="10 11">ATCC 700224</strain>
    </source>
</reference>
<proteinExistence type="inferred from homology"/>
<evidence type="ECO:0000256" key="7">
    <source>
        <dbReference type="ARBA" id="ARBA00023136"/>
    </source>
</evidence>
<dbReference type="GO" id="GO:0005886">
    <property type="term" value="C:plasma membrane"/>
    <property type="evidence" value="ECO:0007669"/>
    <property type="project" value="UniProtKB-SubCell"/>
</dbReference>
<evidence type="ECO:0000256" key="4">
    <source>
        <dbReference type="ARBA" id="ARBA00022519"/>
    </source>
</evidence>
<keyword evidence="3" id="KW-1003">Cell membrane</keyword>
<comment type="similarity">
    <text evidence="2">Belongs to the UPF0283 family.</text>
</comment>
<dbReference type="Proteomes" id="UP000199412">
    <property type="component" value="Unassembled WGS sequence"/>
</dbReference>
<dbReference type="PANTHER" id="PTHR39342:SF1">
    <property type="entry name" value="UPF0283 MEMBRANE PROTEIN YCJF"/>
    <property type="match status" value="1"/>
</dbReference>
<evidence type="ECO:0000256" key="9">
    <source>
        <dbReference type="SAM" id="Phobius"/>
    </source>
</evidence>
<evidence type="ECO:0000256" key="5">
    <source>
        <dbReference type="ARBA" id="ARBA00022692"/>
    </source>
</evidence>
<keyword evidence="5 9" id="KW-0812">Transmembrane</keyword>
<keyword evidence="7 9" id="KW-0472">Membrane</keyword>
<evidence type="ECO:0000313" key="10">
    <source>
        <dbReference type="EMBL" id="SDE21081.1"/>
    </source>
</evidence>
<keyword evidence="11" id="KW-1185">Reference proteome</keyword>
<feature type="region of interest" description="Disordered" evidence="8">
    <location>
        <begin position="1"/>
        <end position="68"/>
    </location>
</feature>
<dbReference type="InterPro" id="IPR006507">
    <property type="entry name" value="UPF0283"/>
</dbReference>
<evidence type="ECO:0000256" key="3">
    <source>
        <dbReference type="ARBA" id="ARBA00022475"/>
    </source>
</evidence>
<gene>
    <name evidence="10" type="ORF">SAMN05421720_104198</name>
</gene>
<sequence length="357" mass="38442">MNDRRLPPGSVSRKGGVGSTPRQPGVIDPTLVMGAESSRPDPRHAAEAEAPPPRMDAPQSVRDPGASAPLPVASVEEIAAPRPERPSRWGRVVWLFVAMVASFLLYDTGRALVDIWSRDWIGAAVLTALAVAFVAALISATLIELRAVRRLGEVARFREALNRSLEHDSGTRLRRTLEPTLALIRARRPELVKAFGQRTQGLTECDAILKQFRGAVLTPLDQEARRVVRANALTVMGATAVAPHPALDVVIVLWRSTVMVRRVAEVYGLRPSGLSTLVLTKQVVVNAAIAVAADPTGDLVANTLGGGLAEKISARFAEGSISGLRAMRLGARAIETCRPLPFEPDERKGMWHTLTQG</sequence>
<name>A0A1G7B230_9PROT</name>
<dbReference type="InterPro" id="IPR021147">
    <property type="entry name" value="DUF697"/>
</dbReference>
<feature type="transmembrane region" description="Helical" evidence="9">
    <location>
        <begin position="120"/>
        <end position="143"/>
    </location>
</feature>
<dbReference type="STRING" id="69960.SAMN05421720_104198"/>
<evidence type="ECO:0000256" key="1">
    <source>
        <dbReference type="ARBA" id="ARBA00004429"/>
    </source>
</evidence>